<gene>
    <name evidence="1" type="ORF">E3N88_39392</name>
</gene>
<evidence type="ECO:0000313" key="2">
    <source>
        <dbReference type="Proteomes" id="UP000326396"/>
    </source>
</evidence>
<keyword evidence="2" id="KW-1185">Reference proteome</keyword>
<dbReference type="AlphaFoldDB" id="A0A5N6LXI5"/>
<proteinExistence type="predicted"/>
<organism evidence="1 2">
    <name type="scientific">Mikania micrantha</name>
    <name type="common">bitter vine</name>
    <dbReference type="NCBI Taxonomy" id="192012"/>
    <lineage>
        <taxon>Eukaryota</taxon>
        <taxon>Viridiplantae</taxon>
        <taxon>Streptophyta</taxon>
        <taxon>Embryophyta</taxon>
        <taxon>Tracheophyta</taxon>
        <taxon>Spermatophyta</taxon>
        <taxon>Magnoliopsida</taxon>
        <taxon>eudicotyledons</taxon>
        <taxon>Gunneridae</taxon>
        <taxon>Pentapetalae</taxon>
        <taxon>asterids</taxon>
        <taxon>campanulids</taxon>
        <taxon>Asterales</taxon>
        <taxon>Asteraceae</taxon>
        <taxon>Asteroideae</taxon>
        <taxon>Heliantheae alliance</taxon>
        <taxon>Eupatorieae</taxon>
        <taxon>Mikania</taxon>
    </lineage>
</organism>
<name>A0A5N6LXI5_9ASTR</name>
<sequence>MEGNYRQAYEWADESDDKQVHVYPAKIKRSKLEDGLEKTKAVASTGFRKIKRGSTGMVRKVVVDGRDGNEVDGNGSSLVL</sequence>
<evidence type="ECO:0000313" key="1">
    <source>
        <dbReference type="EMBL" id="KAD2806015.1"/>
    </source>
</evidence>
<accession>A0A5N6LXI5</accession>
<reference evidence="1 2" key="1">
    <citation type="submission" date="2019-05" db="EMBL/GenBank/DDBJ databases">
        <title>Mikania micrantha, genome provides insights into the molecular mechanism of rapid growth.</title>
        <authorList>
            <person name="Liu B."/>
        </authorList>
    </citation>
    <scope>NUCLEOTIDE SEQUENCE [LARGE SCALE GENOMIC DNA]</scope>
    <source>
        <strain evidence="1">NLD-2019</strain>
        <tissue evidence="1">Leaf</tissue>
    </source>
</reference>
<comment type="caution">
    <text evidence="1">The sequence shown here is derived from an EMBL/GenBank/DDBJ whole genome shotgun (WGS) entry which is preliminary data.</text>
</comment>
<dbReference type="Proteomes" id="UP000326396">
    <property type="component" value="Linkage Group LG8"/>
</dbReference>
<dbReference type="OrthoDB" id="1905524at2759"/>
<protein>
    <submittedName>
        <fullName evidence="1">Uncharacterized protein</fullName>
    </submittedName>
</protein>
<dbReference type="EMBL" id="SZYD01000018">
    <property type="protein sequence ID" value="KAD2806015.1"/>
    <property type="molecule type" value="Genomic_DNA"/>
</dbReference>